<dbReference type="AlphaFoldDB" id="A0A7E4VU17"/>
<dbReference type="Proteomes" id="UP000492821">
    <property type="component" value="Unassembled WGS sequence"/>
</dbReference>
<keyword evidence="3" id="KW-1185">Reference proteome</keyword>
<proteinExistence type="predicted"/>
<protein>
    <submittedName>
        <fullName evidence="4">Secreted protein</fullName>
    </submittedName>
</protein>
<evidence type="ECO:0000256" key="2">
    <source>
        <dbReference type="SAM" id="SignalP"/>
    </source>
</evidence>
<evidence type="ECO:0000256" key="1">
    <source>
        <dbReference type="SAM" id="MobiDB-lite"/>
    </source>
</evidence>
<organism evidence="3 4">
    <name type="scientific">Panagrellus redivivus</name>
    <name type="common">Microworm</name>
    <dbReference type="NCBI Taxonomy" id="6233"/>
    <lineage>
        <taxon>Eukaryota</taxon>
        <taxon>Metazoa</taxon>
        <taxon>Ecdysozoa</taxon>
        <taxon>Nematoda</taxon>
        <taxon>Chromadorea</taxon>
        <taxon>Rhabditida</taxon>
        <taxon>Tylenchina</taxon>
        <taxon>Panagrolaimomorpha</taxon>
        <taxon>Panagrolaimoidea</taxon>
        <taxon>Panagrolaimidae</taxon>
        <taxon>Panagrellus</taxon>
    </lineage>
</organism>
<feature type="signal peptide" evidence="2">
    <location>
        <begin position="1"/>
        <end position="18"/>
    </location>
</feature>
<evidence type="ECO:0000313" key="4">
    <source>
        <dbReference type="WBParaSite" id="Pan_g279.t1"/>
    </source>
</evidence>
<reference evidence="4" key="2">
    <citation type="submission" date="2020-10" db="UniProtKB">
        <authorList>
            <consortium name="WormBaseParasite"/>
        </authorList>
    </citation>
    <scope>IDENTIFICATION</scope>
</reference>
<reference evidence="3" key="1">
    <citation type="journal article" date="2013" name="Genetics">
        <title>The draft genome and transcriptome of Panagrellus redivivus are shaped by the harsh demands of a free-living lifestyle.</title>
        <authorList>
            <person name="Srinivasan J."/>
            <person name="Dillman A.R."/>
            <person name="Macchietto M.G."/>
            <person name="Heikkinen L."/>
            <person name="Lakso M."/>
            <person name="Fracchia K.M."/>
            <person name="Antoshechkin I."/>
            <person name="Mortazavi A."/>
            <person name="Wong G."/>
            <person name="Sternberg P.W."/>
        </authorList>
    </citation>
    <scope>NUCLEOTIDE SEQUENCE [LARGE SCALE GENOMIC DNA]</scope>
    <source>
        <strain evidence="3">MT8872</strain>
    </source>
</reference>
<dbReference type="WBParaSite" id="Pan_g279.t1">
    <property type="protein sequence ID" value="Pan_g279.t1"/>
    <property type="gene ID" value="Pan_g279"/>
</dbReference>
<evidence type="ECO:0000313" key="3">
    <source>
        <dbReference type="Proteomes" id="UP000492821"/>
    </source>
</evidence>
<name>A0A7E4VU17_PANRE</name>
<keyword evidence="2" id="KW-0732">Signal</keyword>
<accession>A0A7E4VU17</accession>
<sequence length="81" mass="9524">MRVLFLFICLYLAGISSTFVLRPQPRRHLRRHDRDREETKTGSIVSAIRFWLPWTSKSKPIPREPPQCTHFDLKVSNSKSS</sequence>
<feature type="chain" id="PRO_5029016569" evidence="2">
    <location>
        <begin position="19"/>
        <end position="81"/>
    </location>
</feature>
<feature type="region of interest" description="Disordered" evidence="1">
    <location>
        <begin position="60"/>
        <end position="81"/>
    </location>
</feature>